<reference evidence="12 13" key="1">
    <citation type="submission" date="2012-08" db="EMBL/GenBank/DDBJ databases">
        <title>Whole genome shotgun sequence of Kineosphaera limosa NBRC 100340.</title>
        <authorList>
            <person name="Yoshida I."/>
            <person name="Isaki S."/>
            <person name="Hosoyama A."/>
            <person name="Tsuchikane K."/>
            <person name="Katsumata H."/>
            <person name="Ando Y."/>
            <person name="Ohji S."/>
            <person name="Hamada M."/>
            <person name="Tamura T."/>
            <person name="Yamazoe A."/>
            <person name="Yamazaki S."/>
            <person name="Fujita N."/>
        </authorList>
    </citation>
    <scope>NUCLEOTIDE SEQUENCE [LARGE SCALE GENOMIC DNA]</scope>
    <source>
        <strain evidence="12 13">NBRC 100340</strain>
    </source>
</reference>
<keyword evidence="6 12" id="KW-0418">Kinase</keyword>
<evidence type="ECO:0000313" key="12">
    <source>
        <dbReference type="EMBL" id="GAB98045.1"/>
    </source>
</evidence>
<dbReference type="Pfam" id="PF07730">
    <property type="entry name" value="HisKA_3"/>
    <property type="match status" value="1"/>
</dbReference>
<dbReference type="CDD" id="cd16917">
    <property type="entry name" value="HATPase_UhpB-NarQ-NarX-like"/>
    <property type="match status" value="1"/>
</dbReference>
<dbReference type="eggNOG" id="COG4585">
    <property type="taxonomic scope" value="Bacteria"/>
</dbReference>
<keyword evidence="4" id="KW-0808">Transferase</keyword>
<dbReference type="InterPro" id="IPR003594">
    <property type="entry name" value="HATPase_dom"/>
</dbReference>
<keyword evidence="9" id="KW-0472">Membrane</keyword>
<comment type="caution">
    <text evidence="12">The sequence shown here is derived from an EMBL/GenBank/DDBJ whole genome shotgun (WGS) entry which is preliminary data.</text>
</comment>
<accession>K6WFH1</accession>
<evidence type="ECO:0000259" key="10">
    <source>
        <dbReference type="Pfam" id="PF02518"/>
    </source>
</evidence>
<evidence type="ECO:0000256" key="8">
    <source>
        <dbReference type="ARBA" id="ARBA00023012"/>
    </source>
</evidence>
<keyword evidence="9" id="KW-0812">Transmembrane</keyword>
<name>K6WFH1_9MICO</name>
<keyword evidence="9" id="KW-1133">Transmembrane helix</keyword>
<evidence type="ECO:0000259" key="11">
    <source>
        <dbReference type="Pfam" id="PF07730"/>
    </source>
</evidence>
<proteinExistence type="predicted"/>
<dbReference type="GO" id="GO:0046983">
    <property type="term" value="F:protein dimerization activity"/>
    <property type="evidence" value="ECO:0007669"/>
    <property type="project" value="InterPro"/>
</dbReference>
<keyword evidence="13" id="KW-1185">Reference proteome</keyword>
<evidence type="ECO:0000256" key="5">
    <source>
        <dbReference type="ARBA" id="ARBA00022741"/>
    </source>
</evidence>
<evidence type="ECO:0000313" key="13">
    <source>
        <dbReference type="Proteomes" id="UP000008366"/>
    </source>
</evidence>
<dbReference type="Gene3D" id="3.30.565.10">
    <property type="entry name" value="Histidine kinase-like ATPase, C-terminal domain"/>
    <property type="match status" value="1"/>
</dbReference>
<feature type="domain" description="Signal transduction histidine kinase subgroup 3 dimerisation and phosphoacceptor" evidence="11">
    <location>
        <begin position="116"/>
        <end position="146"/>
    </location>
</feature>
<feature type="transmembrane region" description="Helical" evidence="9">
    <location>
        <begin position="61"/>
        <end position="80"/>
    </location>
</feature>
<dbReference type="PANTHER" id="PTHR24421:SF10">
    <property type="entry name" value="NITRATE_NITRITE SENSOR PROTEIN NARQ"/>
    <property type="match status" value="1"/>
</dbReference>
<dbReference type="Proteomes" id="UP000008366">
    <property type="component" value="Unassembled WGS sequence"/>
</dbReference>
<evidence type="ECO:0000256" key="7">
    <source>
        <dbReference type="ARBA" id="ARBA00022840"/>
    </source>
</evidence>
<keyword evidence="8" id="KW-0902">Two-component regulatory system</keyword>
<organism evidence="12 13">
    <name type="scientific">Kineosphaera limosa NBRC 100340</name>
    <dbReference type="NCBI Taxonomy" id="1184609"/>
    <lineage>
        <taxon>Bacteria</taxon>
        <taxon>Bacillati</taxon>
        <taxon>Actinomycetota</taxon>
        <taxon>Actinomycetes</taxon>
        <taxon>Micrococcales</taxon>
        <taxon>Dermatophilaceae</taxon>
        <taxon>Kineosphaera</taxon>
    </lineage>
</organism>
<evidence type="ECO:0000256" key="1">
    <source>
        <dbReference type="ARBA" id="ARBA00000085"/>
    </source>
</evidence>
<keyword evidence="5" id="KW-0547">Nucleotide-binding</keyword>
<dbReference type="GO" id="GO:0016020">
    <property type="term" value="C:membrane"/>
    <property type="evidence" value="ECO:0007669"/>
    <property type="project" value="InterPro"/>
</dbReference>
<dbReference type="PANTHER" id="PTHR24421">
    <property type="entry name" value="NITRATE/NITRITE SENSOR PROTEIN NARX-RELATED"/>
    <property type="match status" value="1"/>
</dbReference>
<evidence type="ECO:0000256" key="9">
    <source>
        <dbReference type="SAM" id="Phobius"/>
    </source>
</evidence>
<evidence type="ECO:0000256" key="4">
    <source>
        <dbReference type="ARBA" id="ARBA00022679"/>
    </source>
</evidence>
<dbReference type="STRING" id="1184609.KILIM_096_00100"/>
<feature type="transmembrane region" description="Helical" evidence="9">
    <location>
        <begin position="26"/>
        <end position="55"/>
    </location>
</feature>
<evidence type="ECO:0000256" key="2">
    <source>
        <dbReference type="ARBA" id="ARBA00012438"/>
    </source>
</evidence>
<dbReference type="EMBL" id="BAHD01000096">
    <property type="protein sequence ID" value="GAB98045.1"/>
    <property type="molecule type" value="Genomic_DNA"/>
</dbReference>
<dbReference type="Pfam" id="PF02518">
    <property type="entry name" value="HATPase_c"/>
    <property type="match status" value="1"/>
</dbReference>
<keyword evidence="7" id="KW-0067">ATP-binding</keyword>
<evidence type="ECO:0000256" key="6">
    <source>
        <dbReference type="ARBA" id="ARBA00022777"/>
    </source>
</evidence>
<keyword evidence="3" id="KW-0597">Phosphoprotein</keyword>
<sequence length="348" mass="36499">MLSVLMATVEAMPPAPPRREISARALFWWQVLLGVGIGAGLVVILLALLAVSASIGWSVVAWPPVILAWVGLGIAGLWALERRKPVPLPAPGPAWSAHVRELRSSRLEIVNAFEIERRRIERDLHDGAQQHLVASSLQIGEAVLLLSQAEQGQKGQEGDCSEPGDRRAVALGLLERAQDATDAALAALRATVAGIHPAVLSDLGLEVAVRDLTDRSPVTVDVRVPHPLPPLPEPVAAAAYFLVAEALTNVAKHTPDSRATVLLACDDDLRVSIVDNGLGGAQVRPGHGLAGMTERLAAFGGALQVSSPLGGPTSLSARIPLLLDDGEVGIGELAQERGVDRTPGGQAR</sequence>
<dbReference type="SUPFAM" id="SSF55874">
    <property type="entry name" value="ATPase domain of HSP90 chaperone/DNA topoisomerase II/histidine kinase"/>
    <property type="match status" value="1"/>
</dbReference>
<protein>
    <recommendedName>
        <fullName evidence="2">histidine kinase</fullName>
        <ecNumber evidence="2">2.7.13.3</ecNumber>
    </recommendedName>
</protein>
<gene>
    <name evidence="12" type="ORF">KILIM_096_00100</name>
</gene>
<dbReference type="GO" id="GO:0000155">
    <property type="term" value="F:phosphorelay sensor kinase activity"/>
    <property type="evidence" value="ECO:0007669"/>
    <property type="project" value="InterPro"/>
</dbReference>
<dbReference type="RefSeq" id="WP_006594577.1">
    <property type="nucleotide sequence ID" value="NZ_BAHD01000096.1"/>
</dbReference>
<feature type="domain" description="Histidine kinase/HSP90-like ATPase" evidence="10">
    <location>
        <begin position="240"/>
        <end position="321"/>
    </location>
</feature>
<dbReference type="InterPro" id="IPR036890">
    <property type="entry name" value="HATPase_C_sf"/>
</dbReference>
<dbReference type="Gene3D" id="1.20.5.1930">
    <property type="match status" value="1"/>
</dbReference>
<dbReference type="InterPro" id="IPR011712">
    <property type="entry name" value="Sig_transdc_His_kin_sub3_dim/P"/>
</dbReference>
<comment type="catalytic activity">
    <reaction evidence="1">
        <text>ATP + protein L-histidine = ADP + protein N-phospho-L-histidine.</text>
        <dbReference type="EC" id="2.7.13.3"/>
    </reaction>
</comment>
<evidence type="ECO:0000256" key="3">
    <source>
        <dbReference type="ARBA" id="ARBA00022553"/>
    </source>
</evidence>
<dbReference type="EC" id="2.7.13.3" evidence="2"/>
<dbReference type="AlphaFoldDB" id="K6WFH1"/>
<dbReference type="InterPro" id="IPR050482">
    <property type="entry name" value="Sensor_HK_TwoCompSys"/>
</dbReference>
<dbReference type="GO" id="GO:0005524">
    <property type="term" value="F:ATP binding"/>
    <property type="evidence" value="ECO:0007669"/>
    <property type="project" value="UniProtKB-KW"/>
</dbReference>